<dbReference type="AlphaFoldDB" id="A0AAW2IT87"/>
<comment type="caution">
    <text evidence="2">The sequence shown here is derived from an EMBL/GenBank/DDBJ whole genome shotgun (WGS) entry which is preliminary data.</text>
</comment>
<organism evidence="2">
    <name type="scientific">Sesamum angustifolium</name>
    <dbReference type="NCBI Taxonomy" id="2727405"/>
    <lineage>
        <taxon>Eukaryota</taxon>
        <taxon>Viridiplantae</taxon>
        <taxon>Streptophyta</taxon>
        <taxon>Embryophyta</taxon>
        <taxon>Tracheophyta</taxon>
        <taxon>Spermatophyta</taxon>
        <taxon>Magnoliopsida</taxon>
        <taxon>eudicotyledons</taxon>
        <taxon>Gunneridae</taxon>
        <taxon>Pentapetalae</taxon>
        <taxon>asterids</taxon>
        <taxon>lamiids</taxon>
        <taxon>Lamiales</taxon>
        <taxon>Pedaliaceae</taxon>
        <taxon>Sesamum</taxon>
    </lineage>
</organism>
<dbReference type="EMBL" id="JACGWK010001606">
    <property type="protein sequence ID" value="KAL0285246.1"/>
    <property type="molecule type" value="Genomic_DNA"/>
</dbReference>
<sequence>MHNINGRTTLIFSDEETQSLAAKFRFALVGKFSHGSPPYSQLHRLLVNSGIKGAFTVSLINFKHTLISLTTESDYNRLWLRRIWYLKGFPMRVFKWSPTFTPDQESSIVPVW</sequence>
<reference evidence="2" key="1">
    <citation type="submission" date="2020-06" db="EMBL/GenBank/DDBJ databases">
        <authorList>
            <person name="Li T."/>
            <person name="Hu X."/>
            <person name="Zhang T."/>
            <person name="Song X."/>
            <person name="Zhang H."/>
            <person name="Dai N."/>
            <person name="Sheng W."/>
            <person name="Hou X."/>
            <person name="Wei L."/>
        </authorList>
    </citation>
    <scope>NUCLEOTIDE SEQUENCE</scope>
    <source>
        <strain evidence="2">G01</strain>
        <tissue evidence="2">Leaf</tissue>
    </source>
</reference>
<name>A0AAW2IT87_9LAMI</name>
<dbReference type="Pfam" id="PF14111">
    <property type="entry name" value="DUF4283"/>
    <property type="match status" value="1"/>
</dbReference>
<feature type="domain" description="DUF4283" evidence="1">
    <location>
        <begin position="21"/>
        <end position="104"/>
    </location>
</feature>
<proteinExistence type="predicted"/>
<protein>
    <recommendedName>
        <fullName evidence="1">DUF4283 domain-containing protein</fullName>
    </recommendedName>
</protein>
<accession>A0AAW2IT87</accession>
<evidence type="ECO:0000313" key="2">
    <source>
        <dbReference type="EMBL" id="KAL0285246.1"/>
    </source>
</evidence>
<dbReference type="PANTHER" id="PTHR31286:SF179">
    <property type="entry name" value="RNASE H TYPE-1 DOMAIN-CONTAINING PROTEIN"/>
    <property type="match status" value="1"/>
</dbReference>
<dbReference type="PANTHER" id="PTHR31286">
    <property type="entry name" value="GLYCINE-RICH CELL WALL STRUCTURAL PROTEIN 1.8-LIKE"/>
    <property type="match status" value="1"/>
</dbReference>
<dbReference type="InterPro" id="IPR040256">
    <property type="entry name" value="At4g02000-like"/>
</dbReference>
<gene>
    <name evidence="2" type="ORF">Sangu_2787500</name>
</gene>
<dbReference type="InterPro" id="IPR025558">
    <property type="entry name" value="DUF4283"/>
</dbReference>
<reference evidence="2" key="2">
    <citation type="journal article" date="2024" name="Plant">
        <title>Genomic evolution and insights into agronomic trait innovations of Sesamum species.</title>
        <authorList>
            <person name="Miao H."/>
            <person name="Wang L."/>
            <person name="Qu L."/>
            <person name="Liu H."/>
            <person name="Sun Y."/>
            <person name="Le M."/>
            <person name="Wang Q."/>
            <person name="Wei S."/>
            <person name="Zheng Y."/>
            <person name="Lin W."/>
            <person name="Duan Y."/>
            <person name="Cao H."/>
            <person name="Xiong S."/>
            <person name="Wang X."/>
            <person name="Wei L."/>
            <person name="Li C."/>
            <person name="Ma Q."/>
            <person name="Ju M."/>
            <person name="Zhao R."/>
            <person name="Li G."/>
            <person name="Mu C."/>
            <person name="Tian Q."/>
            <person name="Mei H."/>
            <person name="Zhang T."/>
            <person name="Gao T."/>
            <person name="Zhang H."/>
        </authorList>
    </citation>
    <scope>NUCLEOTIDE SEQUENCE</scope>
    <source>
        <strain evidence="2">G01</strain>
    </source>
</reference>
<evidence type="ECO:0000259" key="1">
    <source>
        <dbReference type="Pfam" id="PF14111"/>
    </source>
</evidence>